<evidence type="ECO:0000256" key="9">
    <source>
        <dbReference type="ARBA" id="ARBA00065083"/>
    </source>
</evidence>
<feature type="domain" description="BHLH" evidence="13">
    <location>
        <begin position="230"/>
        <end position="282"/>
    </location>
</feature>
<dbReference type="GO" id="GO:0000977">
    <property type="term" value="F:RNA polymerase II transcription regulatory region sequence-specific DNA binding"/>
    <property type="evidence" value="ECO:0007669"/>
    <property type="project" value="TreeGrafter"/>
</dbReference>
<dbReference type="AlphaFoldDB" id="A0AB34GQ40"/>
<dbReference type="EMBL" id="JAIQCJ010002147">
    <property type="protein sequence ID" value="KAJ8781313.1"/>
    <property type="molecule type" value="Genomic_DNA"/>
</dbReference>
<evidence type="ECO:0000256" key="6">
    <source>
        <dbReference type="ARBA" id="ARBA00023125"/>
    </source>
</evidence>
<comment type="caution">
    <text evidence="14">The sequence shown here is derived from an EMBL/GenBank/DDBJ whole genome shotgun (WGS) entry which is preliminary data.</text>
</comment>
<dbReference type="GO" id="GO:0048477">
    <property type="term" value="P:oogenesis"/>
    <property type="evidence" value="ECO:0007669"/>
    <property type="project" value="UniProtKB-KW"/>
</dbReference>
<evidence type="ECO:0000256" key="12">
    <source>
        <dbReference type="SAM" id="MobiDB-lite"/>
    </source>
</evidence>
<comment type="subunit">
    <text evidence="9">Heterodimer with TCF3/isoform E12.</text>
</comment>
<dbReference type="Proteomes" id="UP001159641">
    <property type="component" value="Unassembled WGS sequence"/>
</dbReference>
<dbReference type="Gene3D" id="4.10.280.10">
    <property type="entry name" value="Helix-loop-helix DNA-binding domain"/>
    <property type="match status" value="1"/>
</dbReference>
<dbReference type="GO" id="GO:0005634">
    <property type="term" value="C:nucleus"/>
    <property type="evidence" value="ECO:0007669"/>
    <property type="project" value="UniProtKB-SubCell"/>
</dbReference>
<keyword evidence="4" id="KW-0896">Oogenesis</keyword>
<evidence type="ECO:0000313" key="14">
    <source>
        <dbReference type="EMBL" id="KAJ8781313.1"/>
    </source>
</evidence>
<evidence type="ECO:0000256" key="2">
    <source>
        <dbReference type="ARBA" id="ARBA00022473"/>
    </source>
</evidence>
<keyword evidence="3" id="KW-0221">Differentiation</keyword>
<dbReference type="Pfam" id="PF00010">
    <property type="entry name" value="HLH"/>
    <property type="match status" value="1"/>
</dbReference>
<evidence type="ECO:0000313" key="15">
    <source>
        <dbReference type="Proteomes" id="UP001159641"/>
    </source>
</evidence>
<keyword evidence="2" id="KW-0217">Developmental protein</keyword>
<dbReference type="SMART" id="SM00353">
    <property type="entry name" value="HLH"/>
    <property type="match status" value="1"/>
</dbReference>
<evidence type="ECO:0000256" key="8">
    <source>
        <dbReference type="ARBA" id="ARBA00023242"/>
    </source>
</evidence>
<dbReference type="SUPFAM" id="SSF47459">
    <property type="entry name" value="HLH, helix-loop-helix DNA-binding domain"/>
    <property type="match status" value="1"/>
</dbReference>
<evidence type="ECO:0000256" key="10">
    <source>
        <dbReference type="ARBA" id="ARBA00071496"/>
    </source>
</evidence>
<evidence type="ECO:0000256" key="1">
    <source>
        <dbReference type="ARBA" id="ARBA00004123"/>
    </source>
</evidence>
<feature type="region of interest" description="Disordered" evidence="12">
    <location>
        <begin position="217"/>
        <end position="236"/>
    </location>
</feature>
<keyword evidence="15" id="KW-1185">Reference proteome</keyword>
<dbReference type="InterPro" id="IPR036638">
    <property type="entry name" value="HLH_DNA-bd_sf"/>
</dbReference>
<dbReference type="PANTHER" id="PTHR23349">
    <property type="entry name" value="BASIC HELIX-LOOP-HELIX TRANSCRIPTION FACTOR, TWIST"/>
    <property type="match status" value="1"/>
</dbReference>
<dbReference type="FunFam" id="4.10.280.10:FF:000068">
    <property type="entry name" value="factor in the germline alpha"/>
    <property type="match status" value="1"/>
</dbReference>
<dbReference type="InterPro" id="IPR011598">
    <property type="entry name" value="bHLH_dom"/>
</dbReference>
<keyword evidence="6" id="KW-0238">DNA-binding</keyword>
<reference evidence="14 15" key="1">
    <citation type="submission" date="2022-11" db="EMBL/GenBank/DDBJ databases">
        <title>Whole genome sequence of Eschrichtius robustus ER-17-0199.</title>
        <authorList>
            <person name="Bruniche-Olsen A."/>
            <person name="Black A.N."/>
            <person name="Fields C.J."/>
            <person name="Walden K."/>
            <person name="Dewoody J.A."/>
        </authorList>
    </citation>
    <scope>NUCLEOTIDE SEQUENCE [LARGE SCALE GENOMIC DNA]</scope>
    <source>
        <strain evidence="14">ER-17-0199</strain>
        <tissue evidence="14">Blubber</tissue>
    </source>
</reference>
<comment type="subcellular location">
    <subcellularLocation>
        <location evidence="1">Nucleus</location>
    </subcellularLocation>
</comment>
<proteinExistence type="predicted"/>
<dbReference type="PROSITE" id="PS50888">
    <property type="entry name" value="BHLH"/>
    <property type="match status" value="1"/>
</dbReference>
<feature type="region of interest" description="Disordered" evidence="12">
    <location>
        <begin position="160"/>
        <end position="184"/>
    </location>
</feature>
<protein>
    <recommendedName>
        <fullName evidence="10">Factor in the germline alpha</fullName>
    </recommendedName>
    <alternativeName>
        <fullName evidence="11">Transcription factor FIGa</fullName>
    </alternativeName>
</protein>
<feature type="region of interest" description="Disordered" evidence="12">
    <location>
        <begin position="1"/>
        <end position="73"/>
    </location>
</feature>
<dbReference type="InterPro" id="IPR050283">
    <property type="entry name" value="E-box_TF_Regulators"/>
</dbReference>
<evidence type="ECO:0000259" key="13">
    <source>
        <dbReference type="PROSITE" id="PS50888"/>
    </source>
</evidence>
<evidence type="ECO:0000256" key="3">
    <source>
        <dbReference type="ARBA" id="ARBA00022782"/>
    </source>
</evidence>
<evidence type="ECO:0000256" key="11">
    <source>
        <dbReference type="ARBA" id="ARBA00076899"/>
    </source>
</evidence>
<keyword evidence="8" id="KW-0539">Nucleus</keyword>
<dbReference type="GO" id="GO:0000981">
    <property type="term" value="F:DNA-binding transcription factor activity, RNA polymerase II-specific"/>
    <property type="evidence" value="ECO:0007669"/>
    <property type="project" value="TreeGrafter"/>
</dbReference>
<keyword evidence="5" id="KW-0805">Transcription regulation</keyword>
<accession>A0AB34GQ40</accession>
<feature type="compositionally biased region" description="Basic residues" evidence="12">
    <location>
        <begin position="45"/>
        <end position="54"/>
    </location>
</feature>
<dbReference type="PANTHER" id="PTHR23349:SF57">
    <property type="entry name" value="FACTOR IN THE GERMLINE ALPHA"/>
    <property type="match status" value="1"/>
</dbReference>
<sequence>MRASADIQASRKSPVGLVKPIVPERFPQSGRGRYAGAQGDGGRWPGRRRRRPRPRVAPGAREARPGLPPPRAAMDAAPALLRAPPAEVLDDVLREQFGPLPQLAAICRLKRLPSGGYSSTEDLQLVLERRRVANAKERERVSAGPARSLPRDPAAFLPAPPRPATHFGHLRGPGAPTPRPGARGDFDLPRAARVRLHPRRDGASPATHLDRCRKRVWGRPRGPLTTSETSPPGRRFEPSEEAIKNLNRGFAKLKTLVPFLPQSRKPSKVDILKGATEYIQVLSDVLEGAKDSEKQDPDHQNYSNNTSEPHMSLARELSRNIPHAGCAVGLKNEEEGSWADGGNGESAHTCRQGAMSTMGVISPARSLVKCFFLDSHVDVQKLTMHPLGMRYFPC</sequence>
<keyword evidence="7" id="KW-0804">Transcription</keyword>
<feature type="compositionally biased region" description="Polar residues" evidence="12">
    <location>
        <begin position="300"/>
        <end position="309"/>
    </location>
</feature>
<evidence type="ECO:0000256" key="4">
    <source>
        <dbReference type="ARBA" id="ARBA00022943"/>
    </source>
</evidence>
<feature type="region of interest" description="Disordered" evidence="12">
    <location>
        <begin position="289"/>
        <end position="310"/>
    </location>
</feature>
<feature type="compositionally biased region" description="Basic and acidic residues" evidence="12">
    <location>
        <begin position="289"/>
        <end position="299"/>
    </location>
</feature>
<gene>
    <name evidence="14" type="ORF">J1605_011297</name>
</gene>
<evidence type="ECO:0000256" key="7">
    <source>
        <dbReference type="ARBA" id="ARBA00023163"/>
    </source>
</evidence>
<organism evidence="14 15">
    <name type="scientific">Eschrichtius robustus</name>
    <name type="common">California gray whale</name>
    <name type="synonym">Eschrichtius gibbosus</name>
    <dbReference type="NCBI Taxonomy" id="9764"/>
    <lineage>
        <taxon>Eukaryota</taxon>
        <taxon>Metazoa</taxon>
        <taxon>Chordata</taxon>
        <taxon>Craniata</taxon>
        <taxon>Vertebrata</taxon>
        <taxon>Euteleostomi</taxon>
        <taxon>Mammalia</taxon>
        <taxon>Eutheria</taxon>
        <taxon>Laurasiatheria</taxon>
        <taxon>Artiodactyla</taxon>
        <taxon>Whippomorpha</taxon>
        <taxon>Cetacea</taxon>
        <taxon>Mysticeti</taxon>
        <taxon>Eschrichtiidae</taxon>
        <taxon>Eschrichtius</taxon>
    </lineage>
</organism>
<dbReference type="GO" id="GO:0046983">
    <property type="term" value="F:protein dimerization activity"/>
    <property type="evidence" value="ECO:0007669"/>
    <property type="project" value="InterPro"/>
</dbReference>
<name>A0AB34GQ40_ESCRO</name>
<evidence type="ECO:0000256" key="5">
    <source>
        <dbReference type="ARBA" id="ARBA00023015"/>
    </source>
</evidence>